<keyword evidence="3" id="KW-1185">Reference proteome</keyword>
<dbReference type="EMBL" id="HG720485">
    <property type="protein sequence ID" value="CDJ59509.1"/>
    <property type="molecule type" value="Genomic_DNA"/>
</dbReference>
<evidence type="ECO:0000313" key="3">
    <source>
        <dbReference type="Proteomes" id="UP000030763"/>
    </source>
</evidence>
<reference evidence="2" key="1">
    <citation type="submission" date="2013-10" db="EMBL/GenBank/DDBJ databases">
        <title>Genomic analysis of the causative agents of coccidiosis in chickens.</title>
        <authorList>
            <person name="Reid A.J."/>
            <person name="Blake D."/>
            <person name="Billington K."/>
            <person name="Browne H."/>
            <person name="Dunn M."/>
            <person name="Hung S."/>
            <person name="Kawahara F."/>
            <person name="Miranda-Saavedra D."/>
            <person name="Mourier T."/>
            <person name="Nagra H."/>
            <person name="Otto T.D."/>
            <person name="Rawlings N."/>
            <person name="Sanchez A."/>
            <person name="Sanders M."/>
            <person name="Subramaniam C."/>
            <person name="Tay Y."/>
            <person name="Dear P."/>
            <person name="Doerig C."/>
            <person name="Gruber A."/>
            <person name="Parkinson J."/>
            <person name="Shirley M."/>
            <person name="Wan K.L."/>
            <person name="Berriman M."/>
            <person name="Tomley F."/>
            <person name="Pain A."/>
        </authorList>
    </citation>
    <scope>NUCLEOTIDE SEQUENCE [LARGE SCALE GENOMIC DNA]</scope>
    <source>
        <strain evidence="2">Weybridge</strain>
    </source>
</reference>
<protein>
    <submittedName>
        <fullName evidence="2">Uncharacterized protein</fullName>
    </submittedName>
</protein>
<gene>
    <name evidence="2" type="ORF">EMWEY_00057740</name>
</gene>
<evidence type="ECO:0000313" key="2">
    <source>
        <dbReference type="EMBL" id="CDJ59509.1"/>
    </source>
</evidence>
<feature type="compositionally biased region" description="Low complexity" evidence="1">
    <location>
        <begin position="26"/>
        <end position="53"/>
    </location>
</feature>
<dbReference type="OrthoDB" id="440384at2759"/>
<dbReference type="RefSeq" id="XP_013336157.1">
    <property type="nucleotide sequence ID" value="XM_013480703.1"/>
</dbReference>
<dbReference type="AlphaFoldDB" id="U6MAI2"/>
<sequence>MSLPYSIPSALMTAEDEDSHFDSFGQQKQPQQQHQQQQQQQRQPQQQQQQQQQQRERRGRTDTAAFLTMEEVNSAHFQFAEASTAEGNSDASNWAFTDEDVAQAAECLAADREKDSQQQEEQRFLRKKSSKEAAATLKATSAAHFLVKVQAFMSRIFSFKSKSLPSVNKQVDEEGAIKPEKQHDVVMAFHQRGQASELLQYHFTILLLAVAVSLGTQNALAPNLSRIAETFHFTDAERDIRVGGELA</sequence>
<accession>U6MAI2</accession>
<name>U6MAI2_EIMMA</name>
<evidence type="ECO:0000256" key="1">
    <source>
        <dbReference type="SAM" id="MobiDB-lite"/>
    </source>
</evidence>
<dbReference type="GeneID" id="25339760"/>
<dbReference type="VEuPathDB" id="ToxoDB:EMWEY_00057740"/>
<proteinExistence type="predicted"/>
<feature type="region of interest" description="Disordered" evidence="1">
    <location>
        <begin position="1"/>
        <end position="61"/>
    </location>
</feature>
<dbReference type="Proteomes" id="UP000030763">
    <property type="component" value="Unassembled WGS sequence"/>
</dbReference>
<organism evidence="2 3">
    <name type="scientific">Eimeria maxima</name>
    <name type="common">Coccidian parasite</name>
    <dbReference type="NCBI Taxonomy" id="5804"/>
    <lineage>
        <taxon>Eukaryota</taxon>
        <taxon>Sar</taxon>
        <taxon>Alveolata</taxon>
        <taxon>Apicomplexa</taxon>
        <taxon>Conoidasida</taxon>
        <taxon>Coccidia</taxon>
        <taxon>Eucoccidiorida</taxon>
        <taxon>Eimeriorina</taxon>
        <taxon>Eimeriidae</taxon>
        <taxon>Eimeria</taxon>
    </lineage>
</organism>
<reference evidence="2" key="2">
    <citation type="submission" date="2013-10" db="EMBL/GenBank/DDBJ databases">
        <authorList>
            <person name="Aslett M."/>
        </authorList>
    </citation>
    <scope>NUCLEOTIDE SEQUENCE [LARGE SCALE GENOMIC DNA]</scope>
    <source>
        <strain evidence="2">Weybridge</strain>
    </source>
</reference>